<sequence>MPISDNSLSYWSMHFIAVLECLENHKTLQYPAHRLDEYPMFSLANMKGYYPNYFFENMVNFIQNWGMQYFIVHFFNHKFGLEIVDKIKENLDGLFNIPNYKDYDDFEFYVSGIDSELGKNISERYDEIYPKSFNLTVENKSVLERNSDFCLVLKNTQEGKNIGIFGELEGNYGEKLFQDSFWERKSDFCVIGIGAINGKNKGYYLESYLYRGQYPKLNILFEKSNYIIHDFYRVVNEFKYVFYQGVNYKNFQPDNSFRFLIDMIIQDWNAPVRNILDKLYSYKDDPDELIGKLENKPILLISSMDN</sequence>
<dbReference type="AlphaFoldDB" id="A0A448PX54"/>
<evidence type="ECO:0000313" key="2">
    <source>
        <dbReference type="Proteomes" id="UP000268879"/>
    </source>
</evidence>
<name>A0A448PX54_HAEPA</name>
<dbReference type="EMBL" id="LR134481">
    <property type="protein sequence ID" value="VEI29193.1"/>
    <property type="molecule type" value="Genomic_DNA"/>
</dbReference>
<evidence type="ECO:0000313" key="1">
    <source>
        <dbReference type="EMBL" id="VEI29193.1"/>
    </source>
</evidence>
<accession>A0A448PX54</accession>
<proteinExistence type="predicted"/>
<reference evidence="1 2" key="1">
    <citation type="submission" date="2018-12" db="EMBL/GenBank/DDBJ databases">
        <authorList>
            <consortium name="Pathogen Informatics"/>
        </authorList>
    </citation>
    <scope>NUCLEOTIDE SEQUENCE [LARGE SCALE GENOMIC DNA]</scope>
    <source>
        <strain evidence="1 2">NCTC10665</strain>
    </source>
</reference>
<gene>
    <name evidence="1" type="ORF">NCTC10665_00084</name>
</gene>
<dbReference type="Proteomes" id="UP000268879">
    <property type="component" value="Chromosome"/>
</dbReference>
<organism evidence="1 2">
    <name type="scientific">Haemophilus parainfluenzae</name>
    <dbReference type="NCBI Taxonomy" id="729"/>
    <lineage>
        <taxon>Bacteria</taxon>
        <taxon>Pseudomonadati</taxon>
        <taxon>Pseudomonadota</taxon>
        <taxon>Gammaproteobacteria</taxon>
        <taxon>Pasteurellales</taxon>
        <taxon>Pasteurellaceae</taxon>
        <taxon>Haemophilus</taxon>
    </lineage>
</organism>
<protein>
    <submittedName>
        <fullName evidence="1">Uncharacterized protein</fullName>
    </submittedName>
</protein>